<dbReference type="OMA" id="PHYPHED"/>
<dbReference type="OrthoDB" id="10402030at2759"/>
<feature type="compositionally biased region" description="Basic and acidic residues" evidence="1">
    <location>
        <begin position="448"/>
        <end position="471"/>
    </location>
</feature>
<proteinExistence type="predicted"/>
<name>A0A7M7GKL5_STRPU</name>
<feature type="compositionally biased region" description="Polar residues" evidence="1">
    <location>
        <begin position="193"/>
        <end position="208"/>
    </location>
</feature>
<protein>
    <submittedName>
        <fullName evidence="2">Uncharacterized protein</fullName>
    </submittedName>
</protein>
<dbReference type="AlphaFoldDB" id="A0A7M7GKL5"/>
<dbReference type="GeneID" id="100891442"/>
<dbReference type="InParanoid" id="A0A7M7GKL5"/>
<feature type="region of interest" description="Disordered" evidence="1">
    <location>
        <begin position="260"/>
        <end position="294"/>
    </location>
</feature>
<evidence type="ECO:0000313" key="3">
    <source>
        <dbReference type="Proteomes" id="UP000007110"/>
    </source>
</evidence>
<dbReference type="EnsemblMetazoa" id="XM_003725778">
    <property type="protein sequence ID" value="XP_003725826"/>
    <property type="gene ID" value="LOC100891442"/>
</dbReference>
<feature type="compositionally biased region" description="Acidic residues" evidence="1">
    <location>
        <begin position="438"/>
        <end position="447"/>
    </location>
</feature>
<feature type="compositionally biased region" description="Polar residues" evidence="1">
    <location>
        <begin position="260"/>
        <end position="279"/>
    </location>
</feature>
<organism evidence="2 3">
    <name type="scientific">Strongylocentrotus purpuratus</name>
    <name type="common">Purple sea urchin</name>
    <dbReference type="NCBI Taxonomy" id="7668"/>
    <lineage>
        <taxon>Eukaryota</taxon>
        <taxon>Metazoa</taxon>
        <taxon>Echinodermata</taxon>
        <taxon>Eleutherozoa</taxon>
        <taxon>Echinozoa</taxon>
        <taxon>Echinoidea</taxon>
        <taxon>Euechinoidea</taxon>
        <taxon>Echinacea</taxon>
        <taxon>Camarodonta</taxon>
        <taxon>Echinidea</taxon>
        <taxon>Strongylocentrotidae</taxon>
        <taxon>Strongylocentrotus</taxon>
    </lineage>
</organism>
<evidence type="ECO:0000256" key="1">
    <source>
        <dbReference type="SAM" id="MobiDB-lite"/>
    </source>
</evidence>
<feature type="region of interest" description="Disordered" evidence="1">
    <location>
        <begin position="554"/>
        <end position="573"/>
    </location>
</feature>
<accession>A0A7M7GKL5</accession>
<feature type="region of interest" description="Disordered" evidence="1">
    <location>
        <begin position="308"/>
        <end position="540"/>
    </location>
</feature>
<dbReference type="RefSeq" id="XP_003725826.2">
    <property type="nucleotide sequence ID" value="XM_003725778.3"/>
</dbReference>
<feature type="compositionally biased region" description="Polar residues" evidence="1">
    <location>
        <begin position="174"/>
        <end position="183"/>
    </location>
</feature>
<feature type="compositionally biased region" description="Basic and acidic residues" evidence="1">
    <location>
        <begin position="563"/>
        <end position="573"/>
    </location>
</feature>
<reference evidence="2" key="2">
    <citation type="submission" date="2021-01" db="UniProtKB">
        <authorList>
            <consortium name="EnsemblMetazoa"/>
        </authorList>
    </citation>
    <scope>IDENTIFICATION</scope>
</reference>
<feature type="region of interest" description="Disordered" evidence="1">
    <location>
        <begin position="14"/>
        <end position="52"/>
    </location>
</feature>
<keyword evidence="3" id="KW-1185">Reference proteome</keyword>
<dbReference type="Proteomes" id="UP000007110">
    <property type="component" value="Unassembled WGS sequence"/>
</dbReference>
<feature type="compositionally biased region" description="Polar residues" evidence="1">
    <location>
        <begin position="398"/>
        <end position="408"/>
    </location>
</feature>
<feature type="compositionally biased region" description="Basic and acidic residues" evidence="1">
    <location>
        <begin position="384"/>
        <end position="396"/>
    </location>
</feature>
<sequence>MSDLIFKMSPMNIPVARSDSTSEGELGHFTKDSSTASQHSTDEVHDLPPIVGAPNSTVAARYAILAESHPNGALGQKENHHPGGILPLNIRSNSIYETHQSSPSLRRRLKVLIRQKSEPDMLIGRDLGLNSPRMRRMIAPSPPPGDSPRSHSGSDCNSPRIIRKPRSFHGHGSSPRTPKSAENSPMIIRRSIPTAQLQSPISTTQPSGGETIDGIRQTRSHSIGSRPEASLSANPSGPGSPFTMRREVNLRKASASQSDFLPAVNGSTDGCVTQSITSQESRRSFASDDDSTGYISMETVQNSLIENISPDDRYGHSRGPHSIRKQQPHQLQHDSQHHQQHDGYHHYHQQQPPQPHPPHQMPNCRVERNSVADCSPPPTNSPTREFDNPEHSEAMRESFNNSYSSGSAERSKFEEVSSEEKRRDNSLYDIEEAREQADEVPDAPEESDCNKNSRGKEGDAKGTSQCKDDVNNHIVQTPLVNEENVKENENDDAKEKALEENGQNVSDVEEEDDKNGEEDDGDDYSEDSYEETVPEYQKAPISTKMRVKNWLAGLQKTGNESSARIDRFLPEIM</sequence>
<dbReference type="KEGG" id="spu:100891442"/>
<evidence type="ECO:0000313" key="2">
    <source>
        <dbReference type="EnsemblMetazoa" id="XP_003725826"/>
    </source>
</evidence>
<reference evidence="3" key="1">
    <citation type="submission" date="2015-02" db="EMBL/GenBank/DDBJ databases">
        <title>Genome sequencing for Strongylocentrotus purpuratus.</title>
        <authorList>
            <person name="Murali S."/>
            <person name="Liu Y."/>
            <person name="Vee V."/>
            <person name="English A."/>
            <person name="Wang M."/>
            <person name="Skinner E."/>
            <person name="Han Y."/>
            <person name="Muzny D.M."/>
            <person name="Worley K.C."/>
            <person name="Gibbs R.A."/>
        </authorList>
    </citation>
    <scope>NUCLEOTIDE SEQUENCE</scope>
</reference>
<feature type="compositionally biased region" description="Basic residues" evidence="1">
    <location>
        <begin position="316"/>
        <end position="327"/>
    </location>
</feature>
<feature type="compositionally biased region" description="Basic and acidic residues" evidence="1">
    <location>
        <begin position="409"/>
        <end position="437"/>
    </location>
</feature>
<feature type="compositionally biased region" description="Acidic residues" evidence="1">
    <location>
        <begin position="507"/>
        <end position="533"/>
    </location>
</feature>
<feature type="region of interest" description="Disordered" evidence="1">
    <location>
        <begin position="123"/>
        <end position="244"/>
    </location>
</feature>
<feature type="compositionally biased region" description="Basic and acidic residues" evidence="1">
    <location>
        <begin position="483"/>
        <end position="499"/>
    </location>
</feature>
<feature type="compositionally biased region" description="Basic and acidic residues" evidence="1">
    <location>
        <begin position="331"/>
        <end position="345"/>
    </location>
</feature>